<evidence type="ECO:0000256" key="2">
    <source>
        <dbReference type="SAM" id="MobiDB-lite"/>
    </source>
</evidence>
<dbReference type="CDD" id="cd00590">
    <property type="entry name" value="RRM_SF"/>
    <property type="match status" value="1"/>
</dbReference>
<proteinExistence type="predicted"/>
<comment type="caution">
    <text evidence="4">The sequence shown here is derived from an EMBL/GenBank/DDBJ whole genome shotgun (WGS) entry which is preliminary data.</text>
</comment>
<sequence length="700" mass="78664">MREREGRERARNLGSDRAERHPQHPKAYPHHGNFIQARQQNTVSYFFTNFPDDYNVSDLWKRFSEVGKVGEVFIPTKLDKFGKRFGFVRFSTQNSLPVLDERLKDFWIGSYKVFINKPRFNRDQKMQGLGQAVGEHGTDYGKEGFFSIKSIPMGGNWVLLKGEDSNEIPDLLVKEKAWIEAWFSEIDRWSPQFKIKERLTWVLCFGVPIHMWTEKSLSQMFNSVGNFITLDTATQNRKRLDVARGLISTNSLEKIDKVVKMKVGREVYTVSLMEDKVGGTSPCGEEVTASESVDSDSDDEDHSFMDSDGDWDAQIGGTGSDEEEEVDRENVSDSLVQGTSAAPYVSDVRKLEVIQRTNRLTRGEKRFADLDIEQPEDVACSSTQANQGFEIVTQNREEKEGTTPQTSLPRVETSPDQVQDERRRSATSKNTLEGSLKICSPVALDSGPSDHSGPLLCEASKGIHNSFNDGPDGLAMTKVEEKIQVGPRRKFTTGQKRGGVVILEKKRGLCCGTLTQKQKGKNKGKKCVDLIHGGQEGEKNTNSVPRGNITNDAKMKRPLISTPSGVEEIGQGSKLPRLQPMPRLRKKIVESISKRMTRRKKALAKGGELMCRPELGESHDDSISNSIADSHIKSCCRLHYRTEESVPQRLWSTAKQLGVNYVGQDQDMVKLIEEMEDRDRYVSTNREGHEFGNGAITSSQ</sequence>
<organism evidence="4 5">
    <name type="scientific">Crotalaria pallida</name>
    <name type="common">Smooth rattlebox</name>
    <name type="synonym">Crotalaria striata</name>
    <dbReference type="NCBI Taxonomy" id="3830"/>
    <lineage>
        <taxon>Eukaryota</taxon>
        <taxon>Viridiplantae</taxon>
        <taxon>Streptophyta</taxon>
        <taxon>Embryophyta</taxon>
        <taxon>Tracheophyta</taxon>
        <taxon>Spermatophyta</taxon>
        <taxon>Magnoliopsida</taxon>
        <taxon>eudicotyledons</taxon>
        <taxon>Gunneridae</taxon>
        <taxon>Pentapetalae</taxon>
        <taxon>rosids</taxon>
        <taxon>fabids</taxon>
        <taxon>Fabales</taxon>
        <taxon>Fabaceae</taxon>
        <taxon>Papilionoideae</taxon>
        <taxon>50 kb inversion clade</taxon>
        <taxon>genistoids sensu lato</taxon>
        <taxon>core genistoids</taxon>
        <taxon>Crotalarieae</taxon>
        <taxon>Crotalaria</taxon>
    </lineage>
</organism>
<feature type="compositionally biased region" description="Acidic residues" evidence="2">
    <location>
        <begin position="293"/>
        <end position="311"/>
    </location>
</feature>
<dbReference type="PANTHER" id="PTHR34427:SF5">
    <property type="entry name" value="DUF4283 DOMAIN-CONTAINING PROTEIN"/>
    <property type="match status" value="1"/>
</dbReference>
<dbReference type="SMART" id="SM00360">
    <property type="entry name" value="RRM"/>
    <property type="match status" value="1"/>
</dbReference>
<keyword evidence="5" id="KW-1185">Reference proteome</keyword>
<feature type="region of interest" description="Disordered" evidence="2">
    <location>
        <begin position="1"/>
        <end position="30"/>
    </location>
</feature>
<feature type="compositionally biased region" description="Basic and acidic residues" evidence="2">
    <location>
        <begin position="1"/>
        <end position="22"/>
    </location>
</feature>
<evidence type="ECO:0000259" key="3">
    <source>
        <dbReference type="PROSITE" id="PS50102"/>
    </source>
</evidence>
<evidence type="ECO:0000313" key="5">
    <source>
        <dbReference type="Proteomes" id="UP001372338"/>
    </source>
</evidence>
<dbReference type="Proteomes" id="UP001372338">
    <property type="component" value="Unassembled WGS sequence"/>
</dbReference>
<dbReference type="SUPFAM" id="SSF54928">
    <property type="entry name" value="RNA-binding domain, RBD"/>
    <property type="match status" value="1"/>
</dbReference>
<dbReference type="Gene3D" id="3.30.70.330">
    <property type="match status" value="1"/>
</dbReference>
<dbReference type="AlphaFoldDB" id="A0AAN9J2T6"/>
<dbReference type="PROSITE" id="PS50102">
    <property type="entry name" value="RRM"/>
    <property type="match status" value="1"/>
</dbReference>
<evidence type="ECO:0000256" key="1">
    <source>
        <dbReference type="PROSITE-ProRule" id="PRU00176"/>
    </source>
</evidence>
<dbReference type="PANTHER" id="PTHR34427">
    <property type="entry name" value="DUF4283 DOMAIN PROTEIN"/>
    <property type="match status" value="1"/>
</dbReference>
<keyword evidence="1" id="KW-0694">RNA-binding</keyword>
<feature type="region of interest" description="Disordered" evidence="2">
    <location>
        <begin position="279"/>
        <end position="338"/>
    </location>
</feature>
<dbReference type="Pfam" id="PF00076">
    <property type="entry name" value="RRM_1"/>
    <property type="match status" value="1"/>
</dbReference>
<evidence type="ECO:0000313" key="4">
    <source>
        <dbReference type="EMBL" id="KAK7291160.1"/>
    </source>
</evidence>
<name>A0AAN9J2T6_CROPI</name>
<dbReference type="EMBL" id="JAYWIO010000001">
    <property type="protein sequence ID" value="KAK7291160.1"/>
    <property type="molecule type" value="Genomic_DNA"/>
</dbReference>
<dbReference type="InterPro" id="IPR035979">
    <property type="entry name" value="RBD_domain_sf"/>
</dbReference>
<dbReference type="InterPro" id="IPR012677">
    <property type="entry name" value="Nucleotide-bd_a/b_plait_sf"/>
</dbReference>
<dbReference type="InterPro" id="IPR000504">
    <property type="entry name" value="RRM_dom"/>
</dbReference>
<feature type="domain" description="RRM" evidence="3">
    <location>
        <begin position="43"/>
        <end position="120"/>
    </location>
</feature>
<protein>
    <recommendedName>
        <fullName evidence="3">RRM domain-containing protein</fullName>
    </recommendedName>
</protein>
<accession>A0AAN9J2T6</accession>
<reference evidence="4 5" key="1">
    <citation type="submission" date="2024-01" db="EMBL/GenBank/DDBJ databases">
        <title>The genomes of 5 underutilized Papilionoideae crops provide insights into root nodulation and disease resistanc.</title>
        <authorList>
            <person name="Yuan L."/>
        </authorList>
    </citation>
    <scope>NUCLEOTIDE SEQUENCE [LARGE SCALE GENOMIC DNA]</scope>
    <source>
        <strain evidence="4">ZHUSHIDOU_FW_LH</strain>
        <tissue evidence="4">Leaf</tissue>
    </source>
</reference>
<feature type="region of interest" description="Disordered" evidence="2">
    <location>
        <begin position="391"/>
        <end position="432"/>
    </location>
</feature>
<gene>
    <name evidence="4" type="ORF">RIF29_06084</name>
</gene>
<dbReference type="GO" id="GO:0003723">
    <property type="term" value="F:RNA binding"/>
    <property type="evidence" value="ECO:0007669"/>
    <property type="project" value="UniProtKB-UniRule"/>
</dbReference>